<name>A0A916T2J9_9SPHN</name>
<evidence type="ECO:0000256" key="6">
    <source>
        <dbReference type="PIRSR" id="PIRSR000106-3"/>
    </source>
</evidence>
<dbReference type="GO" id="GO:0004470">
    <property type="term" value="F:malic enzyme activity"/>
    <property type="evidence" value="ECO:0007669"/>
    <property type="project" value="InterPro"/>
</dbReference>
<feature type="domain" description="Malic enzyme NAD-binding" evidence="8">
    <location>
        <begin position="230"/>
        <end position="480"/>
    </location>
</feature>
<feature type="domain" description="Malic enzyme N-terminal" evidence="9">
    <location>
        <begin position="40"/>
        <end position="220"/>
    </location>
</feature>
<evidence type="ECO:0000256" key="2">
    <source>
        <dbReference type="ARBA" id="ARBA00023002"/>
    </source>
</evidence>
<organism evidence="10 11">
    <name type="scientific">Sphingomonas metalli</name>
    <dbReference type="NCBI Taxonomy" id="1779358"/>
    <lineage>
        <taxon>Bacteria</taxon>
        <taxon>Pseudomonadati</taxon>
        <taxon>Pseudomonadota</taxon>
        <taxon>Alphaproteobacteria</taxon>
        <taxon>Sphingomonadales</taxon>
        <taxon>Sphingomonadaceae</taxon>
        <taxon>Sphingomonas</taxon>
    </lineage>
</organism>
<reference evidence="10" key="2">
    <citation type="submission" date="2020-09" db="EMBL/GenBank/DDBJ databases">
        <authorList>
            <person name="Sun Q."/>
            <person name="Zhou Y."/>
        </authorList>
    </citation>
    <scope>NUCLEOTIDE SEQUENCE</scope>
    <source>
        <strain evidence="10">CGMCC 1.15330</strain>
    </source>
</reference>
<feature type="active site" description="Proton acceptor" evidence="4">
    <location>
        <position position="134"/>
    </location>
</feature>
<dbReference type="InterPro" id="IPR046346">
    <property type="entry name" value="Aminoacid_DH-like_N_sf"/>
</dbReference>
<accession>A0A916T2J9</accession>
<protein>
    <submittedName>
        <fullName evidence="10">NAD-dependent malic enzyme</fullName>
    </submittedName>
</protein>
<evidence type="ECO:0000259" key="8">
    <source>
        <dbReference type="SMART" id="SM00919"/>
    </source>
</evidence>
<feature type="binding site" evidence="5">
    <location>
        <position position="116"/>
    </location>
    <ligand>
        <name>(S)-malate</name>
        <dbReference type="ChEBI" id="CHEBI:15589"/>
    </ligand>
</feature>
<dbReference type="InterPro" id="IPR012302">
    <property type="entry name" value="Malic_NAD-bd"/>
</dbReference>
<dbReference type="SMART" id="SM00919">
    <property type="entry name" value="Malic_M"/>
    <property type="match status" value="1"/>
</dbReference>
<dbReference type="InterPro" id="IPR012301">
    <property type="entry name" value="Malic_N_dom"/>
</dbReference>
<dbReference type="GO" id="GO:0051287">
    <property type="term" value="F:NAD binding"/>
    <property type="evidence" value="ECO:0007669"/>
    <property type="project" value="InterPro"/>
</dbReference>
<proteinExistence type="inferred from homology"/>
<reference evidence="10" key="1">
    <citation type="journal article" date="2014" name="Int. J. Syst. Evol. Microbiol.">
        <title>Complete genome sequence of Corynebacterium casei LMG S-19264T (=DSM 44701T), isolated from a smear-ripened cheese.</title>
        <authorList>
            <consortium name="US DOE Joint Genome Institute (JGI-PGF)"/>
            <person name="Walter F."/>
            <person name="Albersmeier A."/>
            <person name="Kalinowski J."/>
            <person name="Ruckert C."/>
        </authorList>
    </citation>
    <scope>NUCLEOTIDE SEQUENCE</scope>
    <source>
        <strain evidence="10">CGMCC 1.15330</strain>
    </source>
</reference>
<evidence type="ECO:0000256" key="7">
    <source>
        <dbReference type="RuleBase" id="RU003427"/>
    </source>
</evidence>
<evidence type="ECO:0000259" key="9">
    <source>
        <dbReference type="SMART" id="SM01274"/>
    </source>
</evidence>
<dbReference type="Proteomes" id="UP000623067">
    <property type="component" value="Unassembled WGS sequence"/>
</dbReference>
<dbReference type="SUPFAM" id="SSF51735">
    <property type="entry name" value="NAD(P)-binding Rossmann-fold domains"/>
    <property type="match status" value="1"/>
</dbReference>
<dbReference type="SUPFAM" id="SSF53223">
    <property type="entry name" value="Aminoacid dehydrogenase-like, N-terminal domain"/>
    <property type="match status" value="1"/>
</dbReference>
<evidence type="ECO:0000313" key="11">
    <source>
        <dbReference type="Proteomes" id="UP000623067"/>
    </source>
</evidence>
<dbReference type="Pfam" id="PF03949">
    <property type="entry name" value="Malic_M"/>
    <property type="match status" value="1"/>
</dbReference>
<sequence length="507" mass="53795">MHGLLPPHVGTLGSQIARRRRALEGMADDFHRYAFLRELQDSNEVLFHALVQSDLPRMLPLVYTPTVGEGCERFSDIWRRPRGLFLSYPNRNRIADILADPALDRVKVIVVSDGERILGLGDQGAGGMGIPIGKLALYTACAGIHPAEVLPILLDVGTDNVARREDPLYVGWRNPRIRGPEYDAFVEAFVAAVADRFPGVLLQWEDFAGRNAYDLLDRYRDRLLSFNDDIQGTAATATGTLLAAIRRTGEPLAQQRIVLFGAGAAGSGVAEMLVRAMMAAGLDEAAARSRIWAVDRDGLILSNIPRLPAQQVPLAHDPAEVTGWTLTDARIGLYDTVVNVKPTVLIGASGQMGAFGEPVVRAMAAGCAAPVIFPLSNPVSRAEAHPADLLAWTDGRALVGTGSPFGVAGVTQVNNVYIFPGVGLGALAAQASRVTDGMFMAAAETLGTLGGAADGSLLPPIEQLRAVALTIAVAVAAQAVRDSVATAPAAEMTAEAIAGRMWEAVYD</sequence>
<evidence type="ECO:0000256" key="1">
    <source>
        <dbReference type="ARBA" id="ARBA00008785"/>
    </source>
</evidence>
<dbReference type="PANTHER" id="PTHR23406:SF34">
    <property type="entry name" value="NAD-DEPENDENT MALIC ENZYME, MITOCHONDRIAL"/>
    <property type="match status" value="1"/>
</dbReference>
<dbReference type="NCBIfam" id="NF010052">
    <property type="entry name" value="PRK13529.1"/>
    <property type="match status" value="1"/>
</dbReference>
<dbReference type="Gene3D" id="3.40.50.720">
    <property type="entry name" value="NAD(P)-binding Rossmann-like Domain"/>
    <property type="match status" value="1"/>
</dbReference>
<feature type="binding site" evidence="6">
    <location>
        <position position="206"/>
    </location>
    <ligand>
        <name>a divalent metal cation</name>
        <dbReference type="ChEBI" id="CHEBI:60240"/>
    </ligand>
</feature>
<evidence type="ECO:0000313" key="10">
    <source>
        <dbReference type="EMBL" id="GGB29435.1"/>
    </source>
</evidence>
<dbReference type="PRINTS" id="PR00072">
    <property type="entry name" value="MALOXRDTASE"/>
</dbReference>
<comment type="similarity">
    <text evidence="1 7">Belongs to the malic enzymes family.</text>
</comment>
<dbReference type="InterPro" id="IPR036291">
    <property type="entry name" value="NAD(P)-bd_dom_sf"/>
</dbReference>
<dbReference type="Gene3D" id="3.40.50.10380">
    <property type="entry name" value="Malic enzyme, N-terminal domain"/>
    <property type="match status" value="1"/>
</dbReference>
<feature type="binding site" evidence="6">
    <location>
        <position position="229"/>
    </location>
    <ligand>
        <name>a divalent metal cation</name>
        <dbReference type="ChEBI" id="CHEBI:60240"/>
    </ligand>
</feature>
<dbReference type="EMBL" id="BMIH01000002">
    <property type="protein sequence ID" value="GGB29435.1"/>
    <property type="molecule type" value="Genomic_DNA"/>
</dbReference>
<comment type="cofactor">
    <cofactor evidence="6">
        <name>Mg(2+)</name>
        <dbReference type="ChEBI" id="CHEBI:18420"/>
    </cofactor>
    <cofactor evidence="6">
        <name>Mn(2+)</name>
        <dbReference type="ChEBI" id="CHEBI:29035"/>
    </cofactor>
    <text evidence="6">Divalent metal cations. Prefers magnesium or manganese.</text>
</comment>
<keyword evidence="2" id="KW-0560">Oxidoreductase</keyword>
<feature type="binding site" evidence="5">
    <location>
        <position position="414"/>
    </location>
    <ligand>
        <name>(S)-malate</name>
        <dbReference type="ChEBI" id="CHEBI:15589"/>
    </ligand>
</feature>
<evidence type="ECO:0000256" key="5">
    <source>
        <dbReference type="PIRSR" id="PIRSR000106-2"/>
    </source>
</evidence>
<keyword evidence="3" id="KW-0520">NAD</keyword>
<feature type="binding site" evidence="5">
    <location>
        <position position="377"/>
    </location>
    <ligand>
        <name>(S)-malate</name>
        <dbReference type="ChEBI" id="CHEBI:15589"/>
    </ligand>
</feature>
<gene>
    <name evidence="10" type="primary">maeA</name>
    <name evidence="10" type="ORF">GCM10011380_18690</name>
</gene>
<dbReference type="InterPro" id="IPR001891">
    <property type="entry name" value="Malic_OxRdtase"/>
</dbReference>
<dbReference type="GO" id="GO:0046872">
    <property type="term" value="F:metal ion binding"/>
    <property type="evidence" value="ECO:0007669"/>
    <property type="project" value="UniProtKB-KW"/>
</dbReference>
<comment type="caution">
    <text evidence="10">The sequence shown here is derived from an EMBL/GenBank/DDBJ whole genome shotgun (WGS) entry which is preliminary data.</text>
</comment>
<dbReference type="AlphaFoldDB" id="A0A916T2J9"/>
<feature type="binding site" evidence="6">
    <location>
        <position position="205"/>
    </location>
    <ligand>
        <name>a divalent metal cation</name>
        <dbReference type="ChEBI" id="CHEBI:60240"/>
    </ligand>
</feature>
<dbReference type="InterPro" id="IPR037062">
    <property type="entry name" value="Malic_N_dom_sf"/>
</dbReference>
<dbReference type="PIRSF" id="PIRSF000106">
    <property type="entry name" value="ME"/>
    <property type="match status" value="1"/>
</dbReference>
<keyword evidence="6 7" id="KW-0479">Metal-binding</keyword>
<dbReference type="GO" id="GO:0006108">
    <property type="term" value="P:malate metabolic process"/>
    <property type="evidence" value="ECO:0007669"/>
    <property type="project" value="TreeGrafter"/>
</dbReference>
<dbReference type="GO" id="GO:0016616">
    <property type="term" value="F:oxidoreductase activity, acting on the CH-OH group of donors, NAD or NADP as acceptor"/>
    <property type="evidence" value="ECO:0007669"/>
    <property type="project" value="InterPro"/>
</dbReference>
<evidence type="ECO:0000256" key="3">
    <source>
        <dbReference type="ARBA" id="ARBA00023027"/>
    </source>
</evidence>
<dbReference type="Pfam" id="PF00390">
    <property type="entry name" value="malic"/>
    <property type="match status" value="1"/>
</dbReference>
<keyword evidence="11" id="KW-1185">Reference proteome</keyword>
<dbReference type="PANTHER" id="PTHR23406">
    <property type="entry name" value="MALIC ENZYME-RELATED"/>
    <property type="match status" value="1"/>
</dbReference>
<evidence type="ECO:0000256" key="4">
    <source>
        <dbReference type="PIRSR" id="PIRSR000106-1"/>
    </source>
</evidence>
<dbReference type="SMART" id="SM01274">
    <property type="entry name" value="malic"/>
    <property type="match status" value="1"/>
</dbReference>
<feature type="active site" description="Proton donor" evidence="4">
    <location>
        <position position="63"/>
    </location>
</feature>